<feature type="compositionally biased region" description="Low complexity" evidence="1">
    <location>
        <begin position="512"/>
        <end position="525"/>
    </location>
</feature>
<feature type="transmembrane region" description="Helical" evidence="2">
    <location>
        <begin position="344"/>
        <end position="366"/>
    </location>
</feature>
<reference evidence="4" key="1">
    <citation type="journal article" date="2021" name="BMC Genomics">
        <title>Chromosome-level genome assembly and manually-curated proteome of model necrotroph Parastagonospora nodorum Sn15 reveals a genome-wide trove of candidate effector homologs, and redundancy of virulence-related functions within an accessory chromosome.</title>
        <authorList>
            <person name="Bertazzoni S."/>
            <person name="Jones D.A.B."/>
            <person name="Phan H.T."/>
            <person name="Tan K.-C."/>
            <person name="Hane J.K."/>
        </authorList>
    </citation>
    <scope>NUCLEOTIDE SEQUENCE [LARGE SCALE GENOMIC DNA]</scope>
    <source>
        <strain evidence="4">SN15 / ATCC MYA-4574 / FGSC 10173)</strain>
    </source>
</reference>
<dbReference type="OrthoDB" id="5421784at2759"/>
<feature type="region of interest" description="Disordered" evidence="1">
    <location>
        <begin position="320"/>
        <end position="341"/>
    </location>
</feature>
<feature type="compositionally biased region" description="Polar residues" evidence="1">
    <location>
        <begin position="415"/>
        <end position="424"/>
    </location>
</feature>
<feature type="region of interest" description="Disordered" evidence="1">
    <location>
        <begin position="415"/>
        <end position="459"/>
    </location>
</feature>
<protein>
    <submittedName>
        <fullName evidence="3">Uncharacterized protein</fullName>
    </submittedName>
</protein>
<evidence type="ECO:0000256" key="2">
    <source>
        <dbReference type="SAM" id="Phobius"/>
    </source>
</evidence>
<organism evidence="3 4">
    <name type="scientific">Phaeosphaeria nodorum (strain SN15 / ATCC MYA-4574 / FGSC 10173)</name>
    <name type="common">Glume blotch fungus</name>
    <name type="synonym">Parastagonospora nodorum</name>
    <dbReference type="NCBI Taxonomy" id="321614"/>
    <lineage>
        <taxon>Eukaryota</taxon>
        <taxon>Fungi</taxon>
        <taxon>Dikarya</taxon>
        <taxon>Ascomycota</taxon>
        <taxon>Pezizomycotina</taxon>
        <taxon>Dothideomycetes</taxon>
        <taxon>Pleosporomycetidae</taxon>
        <taxon>Pleosporales</taxon>
        <taxon>Pleosporineae</taxon>
        <taxon>Phaeosphaeriaceae</taxon>
        <taxon>Parastagonospora</taxon>
    </lineage>
</organism>
<keyword evidence="4" id="KW-1185">Reference proteome</keyword>
<dbReference type="Proteomes" id="UP000663193">
    <property type="component" value="Chromosome 20"/>
</dbReference>
<dbReference type="VEuPathDB" id="FungiDB:JI435_116820"/>
<accession>A0A7U2IAJ1</accession>
<evidence type="ECO:0000313" key="3">
    <source>
        <dbReference type="EMBL" id="QRD06292.1"/>
    </source>
</evidence>
<name>A0A7U2IAJ1_PHANO</name>
<proteinExistence type="predicted"/>
<evidence type="ECO:0000313" key="4">
    <source>
        <dbReference type="Proteomes" id="UP000663193"/>
    </source>
</evidence>
<dbReference type="AlphaFoldDB" id="A0A7U2IAJ1"/>
<gene>
    <name evidence="3" type="ORF">JI435_116820</name>
</gene>
<feature type="compositionally biased region" description="Basic and acidic residues" evidence="1">
    <location>
        <begin position="25"/>
        <end position="65"/>
    </location>
</feature>
<feature type="region of interest" description="Disordered" evidence="1">
    <location>
        <begin position="376"/>
        <end position="395"/>
    </location>
</feature>
<keyword evidence="2" id="KW-0472">Membrane</keyword>
<feature type="region of interest" description="Disordered" evidence="1">
    <location>
        <begin position="490"/>
        <end position="561"/>
    </location>
</feature>
<dbReference type="EMBL" id="CP069042">
    <property type="protein sequence ID" value="QRD06292.1"/>
    <property type="molecule type" value="Genomic_DNA"/>
</dbReference>
<feature type="region of interest" description="Disordered" evidence="1">
    <location>
        <begin position="1"/>
        <end position="72"/>
    </location>
</feature>
<sequence length="561" mass="57816">MDHNSTPSRRYRVDPRHYSQTQSTRQDDEKRRDSSKGEGKPRDPLDQPPTHQEEEKRKSAMTKDHRFFHRRQAASPTKVLTVNVEVIATVDSGGNLVAQETKTQAPTSPQASPPSNIAPPIVNAVGSPVDPAVSAAAALLASPAAALSPVVPIPALPSIPQVPAVPAVPTVALPVVPSVPPFPSDLTVPAYPFSSGVPALAVDTSTGSLTPSPAPTSMSGSSISPSSLLLASLIPASNSTIPSMSLLSSSASSTSGSNSATLSSSVSDRFTAAAFTGSSSANSVETSSTLPSSVTPTADVDSTMYYAGGGAAGTAYPPGGAAQTTTASGASATGSTTPLQTPQVVGSVVGSLAGAALILAVILLLLRRHKRRRQGALQLADETTDRSPPPMIQNDSKAYRIPSAFLNRFSGISRSTVESSTTASGERGFQRVSGRKLPSAFSGGMTSEQFSGGGTLSGSSFYMDDQGTYGSPGLPKEFGKDVDGAAAAGGAMNIRQGPRRTPIIRHPDDDANPFADPAPFPRANAHLTPPQSPKRDARPNTLGRSLYSHDGSRSSKFTENV</sequence>
<evidence type="ECO:0000256" key="1">
    <source>
        <dbReference type="SAM" id="MobiDB-lite"/>
    </source>
</evidence>
<keyword evidence="2" id="KW-1133">Transmembrane helix</keyword>
<keyword evidence="2" id="KW-0812">Transmembrane</keyword>